<accession>A0AAV9GPD8</accession>
<name>A0AAV9GPD8_9PEZI</name>
<feature type="transmembrane region" description="Helical" evidence="1">
    <location>
        <begin position="273"/>
        <end position="293"/>
    </location>
</feature>
<keyword evidence="1" id="KW-0472">Membrane</keyword>
<keyword evidence="1" id="KW-0812">Transmembrane</keyword>
<evidence type="ECO:0000256" key="2">
    <source>
        <dbReference type="SAM" id="SignalP"/>
    </source>
</evidence>
<reference evidence="3" key="1">
    <citation type="journal article" date="2023" name="Mol. Phylogenet. Evol.">
        <title>Genome-scale phylogeny and comparative genomics of the fungal order Sordariales.</title>
        <authorList>
            <person name="Hensen N."/>
            <person name="Bonometti L."/>
            <person name="Westerberg I."/>
            <person name="Brannstrom I.O."/>
            <person name="Guillou S."/>
            <person name="Cros-Aarteil S."/>
            <person name="Calhoun S."/>
            <person name="Haridas S."/>
            <person name="Kuo A."/>
            <person name="Mondo S."/>
            <person name="Pangilinan J."/>
            <person name="Riley R."/>
            <person name="LaButti K."/>
            <person name="Andreopoulos B."/>
            <person name="Lipzen A."/>
            <person name="Chen C."/>
            <person name="Yan M."/>
            <person name="Daum C."/>
            <person name="Ng V."/>
            <person name="Clum A."/>
            <person name="Steindorff A."/>
            <person name="Ohm R.A."/>
            <person name="Martin F."/>
            <person name="Silar P."/>
            <person name="Natvig D.O."/>
            <person name="Lalanne C."/>
            <person name="Gautier V."/>
            <person name="Ament-Velasquez S.L."/>
            <person name="Kruys A."/>
            <person name="Hutchinson M.I."/>
            <person name="Powell A.J."/>
            <person name="Barry K."/>
            <person name="Miller A.N."/>
            <person name="Grigoriev I.V."/>
            <person name="Debuchy R."/>
            <person name="Gladieux P."/>
            <person name="Hiltunen Thoren M."/>
            <person name="Johannesson H."/>
        </authorList>
    </citation>
    <scope>NUCLEOTIDE SEQUENCE</scope>
    <source>
        <strain evidence="3">PSN243</strain>
    </source>
</reference>
<organism evidence="3 4">
    <name type="scientific">Podospora aff. communis PSN243</name>
    <dbReference type="NCBI Taxonomy" id="3040156"/>
    <lineage>
        <taxon>Eukaryota</taxon>
        <taxon>Fungi</taxon>
        <taxon>Dikarya</taxon>
        <taxon>Ascomycota</taxon>
        <taxon>Pezizomycotina</taxon>
        <taxon>Sordariomycetes</taxon>
        <taxon>Sordariomycetidae</taxon>
        <taxon>Sordariales</taxon>
        <taxon>Podosporaceae</taxon>
        <taxon>Podospora</taxon>
    </lineage>
</organism>
<dbReference type="EMBL" id="MU865935">
    <property type="protein sequence ID" value="KAK4449817.1"/>
    <property type="molecule type" value="Genomic_DNA"/>
</dbReference>
<evidence type="ECO:0000313" key="4">
    <source>
        <dbReference type="Proteomes" id="UP001321760"/>
    </source>
</evidence>
<dbReference type="AlphaFoldDB" id="A0AAV9GPD8"/>
<evidence type="ECO:0000256" key="1">
    <source>
        <dbReference type="SAM" id="Phobius"/>
    </source>
</evidence>
<keyword evidence="4" id="KW-1185">Reference proteome</keyword>
<feature type="chain" id="PRO_5043922687" evidence="2">
    <location>
        <begin position="26"/>
        <end position="299"/>
    </location>
</feature>
<feature type="transmembrane region" description="Helical" evidence="1">
    <location>
        <begin position="43"/>
        <end position="65"/>
    </location>
</feature>
<comment type="caution">
    <text evidence="3">The sequence shown here is derived from an EMBL/GenBank/DDBJ whole genome shotgun (WGS) entry which is preliminary data.</text>
</comment>
<feature type="transmembrane region" description="Helical" evidence="1">
    <location>
        <begin position="233"/>
        <end position="253"/>
    </location>
</feature>
<dbReference type="Proteomes" id="UP001321760">
    <property type="component" value="Unassembled WGS sequence"/>
</dbReference>
<sequence length="299" mass="33231">MMSSLRQLTLSIATAFFLAASPAAAFTHYEDNGSCKIIGDTDIYGIGVRLGYYLTFFAGLFAVGFNNTKGITDSLKTVNIVFSAILIVLIRNATLGSFAVLEWQIGVFLGLRPWGSFWALYSVYSALQPWLFWFLLDQGRDTNCPSMRMFIYAPFDFYHPTYVKFIRAGAIIACVLSPGLLFIAFKLFRASMRGHKTLRDAARAKYRPVRRPGAKTGDELKGFKYDTLMENGVVRFIVVISILFSGCTGIASIEKLIALNAIDLSDVNLLSTGQLIPFLVGFFTFVSTGWSIVTNQRED</sequence>
<evidence type="ECO:0000313" key="3">
    <source>
        <dbReference type="EMBL" id="KAK4449817.1"/>
    </source>
</evidence>
<gene>
    <name evidence="3" type="ORF">QBC34DRAFT_484745</name>
</gene>
<reference evidence="3" key="2">
    <citation type="submission" date="2023-05" db="EMBL/GenBank/DDBJ databases">
        <authorList>
            <consortium name="Lawrence Berkeley National Laboratory"/>
            <person name="Steindorff A."/>
            <person name="Hensen N."/>
            <person name="Bonometti L."/>
            <person name="Westerberg I."/>
            <person name="Brannstrom I.O."/>
            <person name="Guillou S."/>
            <person name="Cros-Aarteil S."/>
            <person name="Calhoun S."/>
            <person name="Haridas S."/>
            <person name="Kuo A."/>
            <person name="Mondo S."/>
            <person name="Pangilinan J."/>
            <person name="Riley R."/>
            <person name="Labutti K."/>
            <person name="Andreopoulos B."/>
            <person name="Lipzen A."/>
            <person name="Chen C."/>
            <person name="Yanf M."/>
            <person name="Daum C."/>
            <person name="Ng V."/>
            <person name="Clum A."/>
            <person name="Ohm R."/>
            <person name="Martin F."/>
            <person name="Silar P."/>
            <person name="Natvig D."/>
            <person name="Lalanne C."/>
            <person name="Gautier V."/>
            <person name="Ament-Velasquez S.L."/>
            <person name="Kruys A."/>
            <person name="Hutchinson M.I."/>
            <person name="Powell A.J."/>
            <person name="Barry K."/>
            <person name="Miller A.N."/>
            <person name="Grigoriev I.V."/>
            <person name="Debuchy R."/>
            <person name="Gladieux P."/>
            <person name="Thoren M.H."/>
            <person name="Johannesson H."/>
        </authorList>
    </citation>
    <scope>NUCLEOTIDE SEQUENCE</scope>
    <source>
        <strain evidence="3">PSN243</strain>
    </source>
</reference>
<proteinExistence type="predicted"/>
<protein>
    <submittedName>
        <fullName evidence="3">Uncharacterized protein</fullName>
    </submittedName>
</protein>
<keyword evidence="2" id="KW-0732">Signal</keyword>
<feature type="signal peptide" evidence="2">
    <location>
        <begin position="1"/>
        <end position="25"/>
    </location>
</feature>
<feature type="transmembrane region" description="Helical" evidence="1">
    <location>
        <begin position="165"/>
        <end position="188"/>
    </location>
</feature>
<keyword evidence="1" id="KW-1133">Transmembrane helix</keyword>
<feature type="transmembrane region" description="Helical" evidence="1">
    <location>
        <begin position="77"/>
        <end position="101"/>
    </location>
</feature>